<reference evidence="2 3" key="1">
    <citation type="submission" date="2018-03" db="EMBL/GenBank/DDBJ databases">
        <title>Genomic Encyclopedia of Archaeal and Bacterial Type Strains, Phase II (KMG-II): from individual species to whole genera.</title>
        <authorList>
            <person name="Goeker M."/>
        </authorList>
    </citation>
    <scope>NUCLEOTIDE SEQUENCE [LARGE SCALE GENOMIC DNA]</scope>
    <source>
        <strain evidence="2 3">ATCC BAA-1496</strain>
    </source>
</reference>
<evidence type="ECO:0000313" key="2">
    <source>
        <dbReference type="EMBL" id="PRY60080.1"/>
    </source>
</evidence>
<dbReference type="Proteomes" id="UP000237822">
    <property type="component" value="Unassembled WGS sequence"/>
</dbReference>
<evidence type="ECO:0000256" key="1">
    <source>
        <dbReference type="SAM" id="Phobius"/>
    </source>
</evidence>
<accession>A0A2T0UQ79</accession>
<dbReference type="AlphaFoldDB" id="A0A2T0UQ79"/>
<keyword evidence="1" id="KW-1133">Transmembrane helix</keyword>
<name>A0A2T0UQ79_9MICO</name>
<feature type="transmembrane region" description="Helical" evidence="1">
    <location>
        <begin position="163"/>
        <end position="181"/>
    </location>
</feature>
<organism evidence="2 3">
    <name type="scientific">Knoellia remsis</name>
    <dbReference type="NCBI Taxonomy" id="407159"/>
    <lineage>
        <taxon>Bacteria</taxon>
        <taxon>Bacillati</taxon>
        <taxon>Actinomycetota</taxon>
        <taxon>Actinomycetes</taxon>
        <taxon>Micrococcales</taxon>
        <taxon>Intrasporangiaceae</taxon>
        <taxon>Knoellia</taxon>
    </lineage>
</organism>
<dbReference type="RefSeq" id="WP_146132887.1">
    <property type="nucleotide sequence ID" value="NZ_PVTI01000008.1"/>
</dbReference>
<dbReference type="EMBL" id="PVTI01000008">
    <property type="protein sequence ID" value="PRY60080.1"/>
    <property type="molecule type" value="Genomic_DNA"/>
</dbReference>
<dbReference type="OrthoDB" id="5192631at2"/>
<comment type="caution">
    <text evidence="2">The sequence shown here is derived from an EMBL/GenBank/DDBJ whole genome shotgun (WGS) entry which is preliminary data.</text>
</comment>
<sequence length="242" mass="26040">MSDTSPGPAPMPPLRLPDSDYGSVLADQLRLNGMPEAKVREVVAEVEDHVATTGQDPVEAFGQPVDYAAQWQPFSWRHGLTQMAVGIGVAAAGGSVFAAVFTGVLEPGPWTNPVLLNSTTLLLFGLLALNLGVIPWTLMALAVRREGRWLGTGRPKYDWTLRLGGGVLAGVGFGLFVWWAGSWDVGSVHGPPRWLTLVAGLLLAPLALRLGPKPGDRRRPSPPGIPPQPWWRQAWRALRGRG</sequence>
<feature type="transmembrane region" description="Helical" evidence="1">
    <location>
        <begin position="193"/>
        <end position="211"/>
    </location>
</feature>
<feature type="transmembrane region" description="Helical" evidence="1">
    <location>
        <begin position="80"/>
        <end position="101"/>
    </location>
</feature>
<evidence type="ECO:0000313" key="3">
    <source>
        <dbReference type="Proteomes" id="UP000237822"/>
    </source>
</evidence>
<gene>
    <name evidence="2" type="ORF">BCF74_10824</name>
</gene>
<proteinExistence type="predicted"/>
<feature type="transmembrane region" description="Helical" evidence="1">
    <location>
        <begin position="121"/>
        <end position="143"/>
    </location>
</feature>
<keyword evidence="1" id="KW-0812">Transmembrane</keyword>
<keyword evidence="1" id="KW-0472">Membrane</keyword>
<keyword evidence="3" id="KW-1185">Reference proteome</keyword>
<protein>
    <submittedName>
        <fullName evidence="2">Uncharacterized protein</fullName>
    </submittedName>
</protein>